<organism evidence="1 2">
    <name type="scientific">Eretmocerus hayati</name>
    <dbReference type="NCBI Taxonomy" id="131215"/>
    <lineage>
        <taxon>Eukaryota</taxon>
        <taxon>Metazoa</taxon>
        <taxon>Ecdysozoa</taxon>
        <taxon>Arthropoda</taxon>
        <taxon>Hexapoda</taxon>
        <taxon>Insecta</taxon>
        <taxon>Pterygota</taxon>
        <taxon>Neoptera</taxon>
        <taxon>Endopterygota</taxon>
        <taxon>Hymenoptera</taxon>
        <taxon>Apocrita</taxon>
        <taxon>Proctotrupomorpha</taxon>
        <taxon>Chalcidoidea</taxon>
        <taxon>Aphelinidae</taxon>
        <taxon>Aphelininae</taxon>
        <taxon>Eretmocerus</taxon>
    </lineage>
</organism>
<dbReference type="EMBL" id="CM056741">
    <property type="protein sequence ID" value="KAJ8681734.1"/>
    <property type="molecule type" value="Genomic_DNA"/>
</dbReference>
<proteinExistence type="predicted"/>
<evidence type="ECO:0000313" key="1">
    <source>
        <dbReference type="EMBL" id="KAJ8681734.1"/>
    </source>
</evidence>
<comment type="caution">
    <text evidence="1">The sequence shown here is derived from an EMBL/GenBank/DDBJ whole genome shotgun (WGS) entry which is preliminary data.</text>
</comment>
<sequence>MHCQETPANNTDFPMNVLFKLIKEDVSPFKVDVIMELTNFSSSRGVEFVQKANQDLACRNMHLETARLTRYNTKKSKRRRRFPGLIDDAEIDGFLREAGMSLTMGILENRSGSNAEQKMLQMFHFFCDLHRTKRVKYLLNLITECEIDLKIFLRIVWSKEFIDFTVIQWICKDQPEGIQIGSMGALIDCGAFVFSYNPFSDIFSREELTSETKLFPDKFNDLHGYALTALLEENDLDARVGSDGTSYHGVDMILMNTLMDAMNCSLHFKIVNDVYVSPDPWKYELEYGYPAFKLPINTWDLQIISQLPSSIKRMLAFREQVGKASIPVASSYHLYLMRPKIHERDVRISFLAIAAFVVLFLTASMFAIWSRLLGFREPNWSVLNIATAQMGGSIQILGRMKLSKVIFQMSMYVATFIIVTFGADYMLQLYIVSFRELPQIKTLKDLAHLDVNLFMISIQLYGQFQYLGKDAVVQSIYDRTQARDLEAGFHSFCTLLTAANSNTILDGKINLCLKPSREPTIIMKSDYRFQVDKIEDPVAIFTPNLEFESKGHEWQLSMKDRVEKLMYKFSEIGLLEEWDELSTQPPRRVGPADDPTDSEEDSRDGNIPFQDQLWPIFTVGCTLSVLALIGEWIWKIFIEKTKLGELTKEFYNYSRSNSAQPMPVDILSRVRSQGLKINLCEDSTKTKF</sequence>
<reference evidence="1" key="1">
    <citation type="submission" date="2023-04" db="EMBL/GenBank/DDBJ databases">
        <title>A chromosome-level genome assembly of the parasitoid wasp Eretmocerus hayati.</title>
        <authorList>
            <person name="Zhong Y."/>
            <person name="Liu S."/>
            <person name="Liu Y."/>
        </authorList>
    </citation>
    <scope>NUCLEOTIDE SEQUENCE</scope>
    <source>
        <strain evidence="1">ZJU_SS_LIU_2023</strain>
    </source>
</reference>
<dbReference type="Proteomes" id="UP001239111">
    <property type="component" value="Chromosome 1"/>
</dbReference>
<evidence type="ECO:0000313" key="2">
    <source>
        <dbReference type="Proteomes" id="UP001239111"/>
    </source>
</evidence>
<name>A0ACC2PEJ7_9HYME</name>
<gene>
    <name evidence="1" type="ORF">QAD02_017526</name>
</gene>
<protein>
    <submittedName>
        <fullName evidence="1">Uncharacterized protein</fullName>
    </submittedName>
</protein>
<accession>A0ACC2PEJ7</accession>
<keyword evidence="2" id="KW-1185">Reference proteome</keyword>